<keyword evidence="5" id="KW-1185">Reference proteome</keyword>
<name>A0A672F8T1_SALFA</name>
<reference evidence="4" key="1">
    <citation type="submission" date="2019-06" db="EMBL/GenBank/DDBJ databases">
        <authorList>
            <consortium name="Wellcome Sanger Institute Data Sharing"/>
        </authorList>
    </citation>
    <scope>NUCLEOTIDE SEQUENCE [LARGE SCALE GENOMIC DNA]</scope>
</reference>
<reference evidence="4" key="2">
    <citation type="submission" date="2025-08" db="UniProtKB">
        <authorList>
            <consortium name="Ensembl"/>
        </authorList>
    </citation>
    <scope>IDENTIFICATION</scope>
</reference>
<dbReference type="RefSeq" id="XP_029959040.1">
    <property type="nucleotide sequence ID" value="XM_030103180.1"/>
</dbReference>
<evidence type="ECO:0000313" key="4">
    <source>
        <dbReference type="Ensembl" id="ENSSFAP00005001992.1"/>
    </source>
</evidence>
<dbReference type="Proteomes" id="UP000472267">
    <property type="component" value="Chromosome 11"/>
</dbReference>
<protein>
    <submittedName>
        <fullName evidence="4">Protein S100-A1-like</fullName>
    </submittedName>
</protein>
<dbReference type="PROSITE" id="PS00018">
    <property type="entry name" value="EF_HAND_1"/>
    <property type="match status" value="1"/>
</dbReference>
<evidence type="ECO:0000259" key="3">
    <source>
        <dbReference type="PROSITE" id="PS50222"/>
    </source>
</evidence>
<evidence type="ECO:0000313" key="5">
    <source>
        <dbReference type="Proteomes" id="UP000472267"/>
    </source>
</evidence>
<dbReference type="OrthoDB" id="26525at2759"/>
<reference evidence="4" key="3">
    <citation type="submission" date="2025-09" db="UniProtKB">
        <authorList>
            <consortium name="Ensembl"/>
        </authorList>
    </citation>
    <scope>IDENTIFICATION</scope>
</reference>
<evidence type="ECO:0000256" key="1">
    <source>
        <dbReference type="ARBA" id="ARBA00022723"/>
    </source>
</evidence>
<dbReference type="InterPro" id="IPR018247">
    <property type="entry name" value="EF_Hand_1_Ca_BS"/>
</dbReference>
<dbReference type="GO" id="GO:0005509">
    <property type="term" value="F:calcium ion binding"/>
    <property type="evidence" value="ECO:0007669"/>
    <property type="project" value="InterPro"/>
</dbReference>
<feature type="domain" description="EF-hand" evidence="3">
    <location>
        <begin position="51"/>
        <end position="86"/>
    </location>
</feature>
<dbReference type="Ensembl" id="ENSSFAT00005002104.1">
    <property type="protein sequence ID" value="ENSSFAP00005001992.1"/>
    <property type="gene ID" value="ENSSFAG00005001324.1"/>
</dbReference>
<dbReference type="InParanoid" id="A0A672F8T1"/>
<dbReference type="GeneID" id="115397022"/>
<dbReference type="PROSITE" id="PS50222">
    <property type="entry name" value="EF_HAND_2"/>
    <property type="match status" value="1"/>
</dbReference>
<accession>A0A672F8T1</accession>
<dbReference type="FunCoup" id="A0A672F8T1">
    <property type="interactions" value="2"/>
</dbReference>
<keyword evidence="1" id="KW-0479">Metal-binding</keyword>
<dbReference type="InterPro" id="IPR002048">
    <property type="entry name" value="EF_hand_dom"/>
</dbReference>
<sequence length="105" mass="11767">MAGLDEVITNLVGVFLKYAGDDGGKKPKIKQDDVKGMLEQEILSPELKAVIDADEIEEATKVMDKNDDGEVNFHEYCRCVTKLAKTYYINKTGRGDKKGKKKEQK</sequence>
<dbReference type="InterPro" id="IPR011992">
    <property type="entry name" value="EF-hand-dom_pair"/>
</dbReference>
<dbReference type="RefSeq" id="XP_029959039.1">
    <property type="nucleotide sequence ID" value="XM_030103179.1"/>
</dbReference>
<dbReference type="SMART" id="SM00054">
    <property type="entry name" value="EFh"/>
    <property type="match status" value="1"/>
</dbReference>
<dbReference type="AlphaFoldDB" id="A0A672F8T1"/>
<dbReference type="Gene3D" id="1.10.238.10">
    <property type="entry name" value="EF-hand"/>
    <property type="match status" value="1"/>
</dbReference>
<evidence type="ECO:0000256" key="2">
    <source>
        <dbReference type="ARBA" id="ARBA00022837"/>
    </source>
</evidence>
<gene>
    <name evidence="4" type="primary">LOC115397022</name>
</gene>
<organism evidence="4 5">
    <name type="scientific">Salarias fasciatus</name>
    <name type="common">Jewelled blenny</name>
    <name type="synonym">Blennius fasciatus</name>
    <dbReference type="NCBI Taxonomy" id="181472"/>
    <lineage>
        <taxon>Eukaryota</taxon>
        <taxon>Metazoa</taxon>
        <taxon>Chordata</taxon>
        <taxon>Craniata</taxon>
        <taxon>Vertebrata</taxon>
        <taxon>Euteleostomi</taxon>
        <taxon>Actinopterygii</taxon>
        <taxon>Neopterygii</taxon>
        <taxon>Teleostei</taxon>
        <taxon>Neoteleostei</taxon>
        <taxon>Acanthomorphata</taxon>
        <taxon>Ovalentaria</taxon>
        <taxon>Blenniimorphae</taxon>
        <taxon>Blenniiformes</taxon>
        <taxon>Blennioidei</taxon>
        <taxon>Blenniidae</taxon>
        <taxon>Salariinae</taxon>
        <taxon>Salarias</taxon>
    </lineage>
</organism>
<proteinExistence type="predicted"/>
<keyword evidence="2" id="KW-0106">Calcium</keyword>
<dbReference type="SUPFAM" id="SSF47473">
    <property type="entry name" value="EF-hand"/>
    <property type="match status" value="1"/>
</dbReference>